<dbReference type="Proteomes" id="UP001238496">
    <property type="component" value="Unassembled WGS sequence"/>
</dbReference>
<evidence type="ECO:0000313" key="2">
    <source>
        <dbReference type="Proteomes" id="UP001238496"/>
    </source>
</evidence>
<evidence type="ECO:0008006" key="3">
    <source>
        <dbReference type="Google" id="ProtNLM"/>
    </source>
</evidence>
<proteinExistence type="predicted"/>
<gene>
    <name evidence="1" type="ORF">J2045_004316</name>
</gene>
<accession>A0ABU0GEA5</accession>
<sequence length="48" mass="5254">MLRHSSVLLGPGRFPSGDYAGLQAGCPKPRVQTSRAFLSSSHRQETIR</sequence>
<keyword evidence="2" id="KW-1185">Reference proteome</keyword>
<organism evidence="1 2">
    <name type="scientific">Peteryoungia aggregata LMG 23059</name>
    <dbReference type="NCBI Taxonomy" id="1368425"/>
    <lineage>
        <taxon>Bacteria</taxon>
        <taxon>Pseudomonadati</taxon>
        <taxon>Pseudomonadota</taxon>
        <taxon>Alphaproteobacteria</taxon>
        <taxon>Hyphomicrobiales</taxon>
        <taxon>Rhizobiaceae</taxon>
        <taxon>Peteryoungia</taxon>
    </lineage>
</organism>
<name>A0ABU0GEA5_9HYPH</name>
<reference evidence="1 2" key="1">
    <citation type="submission" date="2023-07" db="EMBL/GenBank/DDBJ databases">
        <title>Genomic Encyclopedia of Type Strains, Phase IV (KMG-IV): sequencing the most valuable type-strain genomes for metagenomic binning, comparative biology and taxonomic classification.</title>
        <authorList>
            <person name="Goeker M."/>
        </authorList>
    </citation>
    <scope>NUCLEOTIDE SEQUENCE [LARGE SCALE GENOMIC DNA]</scope>
    <source>
        <strain evidence="1 2">DSM 1111</strain>
    </source>
</reference>
<comment type="caution">
    <text evidence="1">The sequence shown here is derived from an EMBL/GenBank/DDBJ whole genome shotgun (WGS) entry which is preliminary data.</text>
</comment>
<protein>
    <recommendedName>
        <fullName evidence="3">Ycf15</fullName>
    </recommendedName>
</protein>
<dbReference type="EMBL" id="JAUSUW010000018">
    <property type="protein sequence ID" value="MDQ0423264.1"/>
    <property type="molecule type" value="Genomic_DNA"/>
</dbReference>
<evidence type="ECO:0000313" key="1">
    <source>
        <dbReference type="EMBL" id="MDQ0423264.1"/>
    </source>
</evidence>